<accession>A0A6F8Z1W1</accession>
<feature type="signal peptide" evidence="1">
    <location>
        <begin position="1"/>
        <end position="26"/>
    </location>
</feature>
<proteinExistence type="predicted"/>
<dbReference type="AlphaFoldDB" id="A0A6F8Z1W1"/>
<gene>
    <name evidence="2" type="primary">orf19</name>
</gene>
<sequence length="84" mass="8318">MRIKKAALLAAASATLVLAGAGSAAAYGAPTGGYGRSASSDGDFTLIFQSNDCKTTTGDNWSNGWLGDGGDINNTTNCINSVGG</sequence>
<keyword evidence="1" id="KW-0732">Signal</keyword>
<evidence type="ECO:0000256" key="1">
    <source>
        <dbReference type="SAM" id="SignalP"/>
    </source>
</evidence>
<organism evidence="2">
    <name type="scientific">Streptomyces violaceusniger</name>
    <dbReference type="NCBI Taxonomy" id="68280"/>
    <lineage>
        <taxon>Bacteria</taxon>
        <taxon>Bacillati</taxon>
        <taxon>Actinomycetota</taxon>
        <taxon>Actinomycetes</taxon>
        <taxon>Kitasatosporales</taxon>
        <taxon>Streptomycetaceae</taxon>
        <taxon>Streptomyces</taxon>
        <taxon>Streptomyces violaceusniger group</taxon>
    </lineage>
</organism>
<name>A0A6F8Z1W1_STRVO</name>
<reference evidence="2" key="1">
    <citation type="submission" date="2020-03" db="EMBL/GenBank/DDBJ databases">
        <title>Biosynthetic gene cluster for putative Q6402A.</title>
        <authorList>
            <person name="Maruyama C."/>
        </authorList>
    </citation>
    <scope>NUCLEOTIDE SEQUENCE</scope>
    <source>
        <strain evidence="2">4521-SVS3</strain>
    </source>
</reference>
<feature type="chain" id="PRO_5026311725" description="Secreted protein" evidence="1">
    <location>
        <begin position="27"/>
        <end position="84"/>
    </location>
</feature>
<evidence type="ECO:0000313" key="2">
    <source>
        <dbReference type="EMBL" id="BCD33687.1"/>
    </source>
</evidence>
<protein>
    <recommendedName>
        <fullName evidence="3">Secreted protein</fullName>
    </recommendedName>
</protein>
<dbReference type="EMBL" id="LC535008">
    <property type="protein sequence ID" value="BCD33687.1"/>
    <property type="molecule type" value="Genomic_DNA"/>
</dbReference>
<evidence type="ECO:0008006" key="3">
    <source>
        <dbReference type="Google" id="ProtNLM"/>
    </source>
</evidence>